<dbReference type="Proteomes" id="UP000028007">
    <property type="component" value="Unassembled WGS sequence"/>
</dbReference>
<dbReference type="PANTHER" id="PTHR32114:SF2">
    <property type="entry name" value="ABC TRANSPORTER ABCH.3"/>
    <property type="match status" value="1"/>
</dbReference>
<feature type="coiled-coil region" evidence="1">
    <location>
        <begin position="541"/>
        <end position="575"/>
    </location>
</feature>
<dbReference type="AlphaFoldDB" id="A0A081PJK8"/>
<dbReference type="OrthoDB" id="9795626at2"/>
<keyword evidence="4" id="KW-1185">Reference proteome</keyword>
<feature type="coiled-coil region" evidence="1">
    <location>
        <begin position="377"/>
        <end position="404"/>
    </location>
</feature>
<dbReference type="Gene3D" id="3.40.50.300">
    <property type="entry name" value="P-loop containing nucleotide triphosphate hydrolases"/>
    <property type="match status" value="2"/>
</dbReference>
<feature type="coiled-coil region" evidence="1">
    <location>
        <begin position="428"/>
        <end position="462"/>
    </location>
</feature>
<evidence type="ECO:0000259" key="2">
    <source>
        <dbReference type="Pfam" id="PF13476"/>
    </source>
</evidence>
<comment type="caution">
    <text evidence="3">The sequence shown here is derived from an EMBL/GenBank/DDBJ whole genome shotgun (WGS) entry which is preliminary data.</text>
</comment>
<dbReference type="Pfam" id="PF13476">
    <property type="entry name" value="AAA_23"/>
    <property type="match status" value="1"/>
</dbReference>
<protein>
    <recommendedName>
        <fullName evidence="2">Rad50/SbcC-type AAA domain-containing protein</fullName>
    </recommendedName>
</protein>
<dbReference type="GO" id="GO:0006302">
    <property type="term" value="P:double-strand break repair"/>
    <property type="evidence" value="ECO:0007669"/>
    <property type="project" value="InterPro"/>
</dbReference>
<keyword evidence="1" id="KW-0175">Coiled coil</keyword>
<gene>
    <name evidence="3" type="ORF">N180_12530</name>
</gene>
<evidence type="ECO:0000313" key="4">
    <source>
        <dbReference type="Proteomes" id="UP000028007"/>
    </source>
</evidence>
<proteinExistence type="predicted"/>
<feature type="coiled-coil region" evidence="1">
    <location>
        <begin position="875"/>
        <end position="923"/>
    </location>
</feature>
<organism evidence="3 4">
    <name type="scientific">Pedobacter antarcticus 4BY</name>
    <dbReference type="NCBI Taxonomy" id="1358423"/>
    <lineage>
        <taxon>Bacteria</taxon>
        <taxon>Pseudomonadati</taxon>
        <taxon>Bacteroidota</taxon>
        <taxon>Sphingobacteriia</taxon>
        <taxon>Sphingobacteriales</taxon>
        <taxon>Sphingobacteriaceae</taxon>
        <taxon>Pedobacter</taxon>
    </lineage>
</organism>
<evidence type="ECO:0000313" key="3">
    <source>
        <dbReference type="EMBL" id="KEQ30881.1"/>
    </source>
</evidence>
<feature type="coiled-coil region" evidence="1">
    <location>
        <begin position="963"/>
        <end position="990"/>
    </location>
</feature>
<name>A0A081PJK8_9SPHI</name>
<accession>A0A081PJK8</accession>
<dbReference type="Pfam" id="PF13558">
    <property type="entry name" value="SbcC_Walker_B"/>
    <property type="match status" value="1"/>
</dbReference>
<dbReference type="RefSeq" id="WP_037438807.1">
    <property type="nucleotide sequence ID" value="NZ_JNFF01000024.1"/>
</dbReference>
<evidence type="ECO:0000256" key="1">
    <source>
        <dbReference type="SAM" id="Coils"/>
    </source>
</evidence>
<dbReference type="PANTHER" id="PTHR32114">
    <property type="entry name" value="ABC TRANSPORTER ABCH.3"/>
    <property type="match status" value="1"/>
</dbReference>
<reference evidence="3 4" key="1">
    <citation type="journal article" date="1992" name="Int. J. Syst. Bacteriol.">
        <title>Sphingobacterium antarcticus sp. nov. a Psychrotrophic Bacterium from the Soils of Schirmacher Oasis, Antarctica.</title>
        <authorList>
            <person name="Shivaji S."/>
            <person name="Ray M.K."/>
            <person name="Rao N.S."/>
            <person name="Saiserr L."/>
            <person name="Jagannadham M.V."/>
            <person name="Kumar G.S."/>
            <person name="Reddy G."/>
            <person name="Bhargava P.M."/>
        </authorList>
    </citation>
    <scope>NUCLEOTIDE SEQUENCE [LARGE SCALE GENOMIC DNA]</scope>
    <source>
        <strain evidence="3 4">4BY</strain>
    </source>
</reference>
<dbReference type="eggNOG" id="COG0419">
    <property type="taxonomic scope" value="Bacteria"/>
</dbReference>
<feature type="domain" description="Rad50/SbcC-type AAA" evidence="2">
    <location>
        <begin position="10"/>
        <end position="206"/>
    </location>
</feature>
<feature type="coiled-coil region" evidence="1">
    <location>
        <begin position="297"/>
        <end position="324"/>
    </location>
</feature>
<sequence length="1220" mass="138181">MKITAIRFLNLNSLKGTHEIRFDQFPLDQAGIFAITGPTGAGKTTLLDAITVALYGRVHRHQKDAFEIMTRHTAESYAEVEFEVQQVLYRSRWSVRRARGKADGQLQTPKMEVAEVESGKIIAEHPLQEVKDIIVKICGLDYSQFLRAVILSQGDFTRFLKADENDRSELLEKITDTGIYSEISIAAFEKARTERVKLEQLQQQLSYVNLLSAESRAEYTTALEHTLKQEIQHKKALNSTRIQLEWLNQLDKLTLRQKEQFNLLEQAKERLKINEPDFVRLKKHEGALRHKPSLMVLQSVSTQLSAMEQELDQSALNLPALNQEQAALSEILVRKSEELVVLQTEQSRLEPIIEEVFKLDTAIGHALKQSDLSAAGFNQILSERNNLQLQAEQITAQLEDIKAAAEQIKEWLQANQADQGLDQALGICKQLQDQLSKNQHQITSLEQRRSDQQKELQEQQNAASALQSGLQDLAGGEQELIGGLNKMQANLTNLIADFSIEQREEELRKLPLIIELVGQQVKLAASILKNEEEAVQLEVLQNGYEKQVSELHRRSQDAEKETSKAQELLESLQAIYELEVKVQEFEPARQLLQAEQPCPLCGSLDHPFVNGHYIGKVSDALSRRNQQQEQTNRFRQQHSAIGLELNTRQLELKNTATQLLNCKNTLAANLQEFQEINLRLPKPLDYKRISIIEAVSRKKQQEQQEQASELAQIRVQQQEIKAQELLIVQHKEQYTITQNKLAQTNLKIKYLTDREEECSKELKQSRIQLDEYLQGIQALVKPFGLSADTASAGELIPKMEERLQYFTRKGQEYQQIQQKLGQLESTALHTASVLLEKNRNLELANDQMINDKLSLDKLRSGRVALFGQGDPVAEREKARNTLKSYQQEYEEFQTSVRAKQDALRLLEDRTANLKKTAGALKDNYQKQTAAFLTILAEDDIDSVAALESLFLSEEEASGLQHLIRDIQQQISNMEGMLRATQEELELEKAKELTAHDKQVIIPQLQQQEESLIQILEEKFKVNRILSDDDEMKAKHASVVLQMEHQTSETERFAKLSSLIGSADGKRFSRFAQGLTLARLTALANRHLLRLSDRYQILKTPERDLDLQIIDSYQADVVRPMTTLSGGESFLVSLSLALGLSDLASKKVQINSLFIDEGFGTLDAETLDIAITALENLQANGKSIGIISHVEALKERINTQIRLTKMPGGSSRISITSGGRI</sequence>
<dbReference type="InterPro" id="IPR027417">
    <property type="entry name" value="P-loop_NTPase"/>
</dbReference>
<dbReference type="GO" id="GO:0016887">
    <property type="term" value="F:ATP hydrolysis activity"/>
    <property type="evidence" value="ECO:0007669"/>
    <property type="project" value="InterPro"/>
</dbReference>
<dbReference type="EMBL" id="JNFF01000024">
    <property type="protein sequence ID" value="KEQ30881.1"/>
    <property type="molecule type" value="Genomic_DNA"/>
</dbReference>
<dbReference type="InterPro" id="IPR038729">
    <property type="entry name" value="Rad50/SbcC_AAA"/>
</dbReference>
<dbReference type="SUPFAM" id="SSF52540">
    <property type="entry name" value="P-loop containing nucleoside triphosphate hydrolases"/>
    <property type="match status" value="1"/>
</dbReference>